<name>A0A9P0KWA8_ACAOB</name>
<dbReference type="PRINTS" id="PR00947">
    <property type="entry name" value="CUTICLE"/>
</dbReference>
<proteinExistence type="predicted"/>
<dbReference type="PROSITE" id="PS51155">
    <property type="entry name" value="CHIT_BIND_RR_2"/>
    <property type="match status" value="1"/>
</dbReference>
<dbReference type="GO" id="GO:0031012">
    <property type="term" value="C:extracellular matrix"/>
    <property type="evidence" value="ECO:0007669"/>
    <property type="project" value="TreeGrafter"/>
</dbReference>
<feature type="region of interest" description="Disordered" evidence="3">
    <location>
        <begin position="211"/>
        <end position="236"/>
    </location>
</feature>
<evidence type="ECO:0000256" key="1">
    <source>
        <dbReference type="ARBA" id="ARBA00022460"/>
    </source>
</evidence>
<dbReference type="AlphaFoldDB" id="A0A9P0KWA8"/>
<dbReference type="PANTHER" id="PTHR12236">
    <property type="entry name" value="STRUCTURAL CONTITUENT OF CUTICLE"/>
    <property type="match status" value="1"/>
</dbReference>
<feature type="compositionally biased region" description="Basic and acidic residues" evidence="3">
    <location>
        <begin position="174"/>
        <end position="195"/>
    </location>
</feature>
<keyword evidence="5" id="KW-1185">Reference proteome</keyword>
<feature type="compositionally biased region" description="Acidic residues" evidence="3">
    <location>
        <begin position="223"/>
        <end position="236"/>
    </location>
</feature>
<dbReference type="Proteomes" id="UP001152888">
    <property type="component" value="Unassembled WGS sequence"/>
</dbReference>
<dbReference type="PANTHER" id="PTHR12236:SF95">
    <property type="entry name" value="CUTICULAR PROTEIN 76BD, ISOFORM C-RELATED"/>
    <property type="match status" value="1"/>
</dbReference>
<reference evidence="4" key="1">
    <citation type="submission" date="2022-03" db="EMBL/GenBank/DDBJ databases">
        <authorList>
            <person name="Sayadi A."/>
        </authorList>
    </citation>
    <scope>NUCLEOTIDE SEQUENCE</scope>
</reference>
<evidence type="ECO:0000313" key="4">
    <source>
        <dbReference type="EMBL" id="CAH1982770.1"/>
    </source>
</evidence>
<feature type="region of interest" description="Disordered" evidence="3">
    <location>
        <begin position="34"/>
        <end position="79"/>
    </location>
</feature>
<comment type="caution">
    <text evidence="4">The sequence shown here is derived from an EMBL/GenBank/DDBJ whole genome shotgun (WGS) entry which is preliminary data.</text>
</comment>
<evidence type="ECO:0000256" key="2">
    <source>
        <dbReference type="PROSITE-ProRule" id="PRU00497"/>
    </source>
</evidence>
<feature type="region of interest" description="Disordered" evidence="3">
    <location>
        <begin position="148"/>
        <end position="195"/>
    </location>
</feature>
<feature type="compositionally biased region" description="Basic and acidic residues" evidence="3">
    <location>
        <begin position="69"/>
        <end position="79"/>
    </location>
</feature>
<protein>
    <submittedName>
        <fullName evidence="4">Uncharacterized protein</fullName>
    </submittedName>
</protein>
<dbReference type="OrthoDB" id="6720673at2759"/>
<organism evidence="4 5">
    <name type="scientific">Acanthoscelides obtectus</name>
    <name type="common">Bean weevil</name>
    <name type="synonym">Bruchus obtectus</name>
    <dbReference type="NCBI Taxonomy" id="200917"/>
    <lineage>
        <taxon>Eukaryota</taxon>
        <taxon>Metazoa</taxon>
        <taxon>Ecdysozoa</taxon>
        <taxon>Arthropoda</taxon>
        <taxon>Hexapoda</taxon>
        <taxon>Insecta</taxon>
        <taxon>Pterygota</taxon>
        <taxon>Neoptera</taxon>
        <taxon>Endopterygota</taxon>
        <taxon>Coleoptera</taxon>
        <taxon>Polyphaga</taxon>
        <taxon>Cucujiformia</taxon>
        <taxon>Chrysomeloidea</taxon>
        <taxon>Chrysomelidae</taxon>
        <taxon>Bruchinae</taxon>
        <taxon>Bruchini</taxon>
        <taxon>Acanthoscelides</taxon>
    </lineage>
</organism>
<dbReference type="InterPro" id="IPR031311">
    <property type="entry name" value="CHIT_BIND_RR_consensus"/>
</dbReference>
<evidence type="ECO:0000313" key="5">
    <source>
        <dbReference type="Proteomes" id="UP001152888"/>
    </source>
</evidence>
<keyword evidence="1 2" id="KW-0193">Cuticle</keyword>
<dbReference type="EMBL" id="CAKOFQ010006927">
    <property type="protein sequence ID" value="CAH1982770.1"/>
    <property type="molecule type" value="Genomic_DNA"/>
</dbReference>
<evidence type="ECO:0000256" key="3">
    <source>
        <dbReference type="SAM" id="MobiDB-lite"/>
    </source>
</evidence>
<dbReference type="GO" id="GO:0042302">
    <property type="term" value="F:structural constituent of cuticle"/>
    <property type="evidence" value="ECO:0007669"/>
    <property type="project" value="UniProtKB-UniRule"/>
</dbReference>
<sequence>MSVKNQYPKYHASDYSTYKYVNLNNKVPRNAYYPKEIPVNEEEEAEDSPYQEPAKPPRYGFVRVDGEEDRGPAFHPNKEYEKKEDYYDYPKYKFGYGVRDPKTGDYKSHHESRDGDVVKGFYTVLDPDGALRIVRYTADDKHGFRAVVDRREHPGYHPVKKPKHHPKEYFTPAHRHDKEQSDFTPAHHYEKEQSDEFPVKVVKPDFVVPKGFSLPEEYHDKEEENEEEGEEGEDDI</sequence>
<dbReference type="GO" id="GO:0005615">
    <property type="term" value="C:extracellular space"/>
    <property type="evidence" value="ECO:0007669"/>
    <property type="project" value="TreeGrafter"/>
</dbReference>
<dbReference type="InterPro" id="IPR000618">
    <property type="entry name" value="Insect_cuticle"/>
</dbReference>
<accession>A0A9P0KWA8</accession>
<gene>
    <name evidence="4" type="ORF">ACAOBT_LOCUS15204</name>
</gene>
<dbReference type="InterPro" id="IPR051217">
    <property type="entry name" value="Insect_Cuticle_Struc_Prot"/>
</dbReference>
<dbReference type="PROSITE" id="PS00233">
    <property type="entry name" value="CHIT_BIND_RR_1"/>
    <property type="match status" value="1"/>
</dbReference>
<feature type="compositionally biased region" description="Acidic residues" evidence="3">
    <location>
        <begin position="39"/>
        <end position="49"/>
    </location>
</feature>
<dbReference type="Pfam" id="PF00379">
    <property type="entry name" value="Chitin_bind_4"/>
    <property type="match status" value="1"/>
</dbReference>